<evidence type="ECO:0000256" key="3">
    <source>
        <dbReference type="SAM" id="SignalP"/>
    </source>
</evidence>
<keyword evidence="7" id="KW-1185">Reference proteome</keyword>
<keyword evidence="1" id="KW-0677">Repeat</keyword>
<feature type="domain" description="SLH" evidence="5">
    <location>
        <begin position="854"/>
        <end position="921"/>
    </location>
</feature>
<dbReference type="InterPro" id="IPR002035">
    <property type="entry name" value="VWF_A"/>
</dbReference>
<evidence type="ECO:0000313" key="6">
    <source>
        <dbReference type="EMBL" id="GAC42003.1"/>
    </source>
</evidence>
<evidence type="ECO:0000259" key="4">
    <source>
        <dbReference type="PROSITE" id="PS50234"/>
    </source>
</evidence>
<gene>
    <name evidence="6" type="ORF">PPOP_1360</name>
</gene>
<dbReference type="InterPro" id="IPR036465">
    <property type="entry name" value="vWFA_dom_sf"/>
</dbReference>
<dbReference type="PANTHER" id="PTHR43308">
    <property type="entry name" value="OUTER MEMBRANE PROTEIN ALPHA-RELATED"/>
    <property type="match status" value="1"/>
</dbReference>
<dbReference type="Pfam" id="PF21426">
    <property type="entry name" value="GBS104-like_Ig"/>
    <property type="match status" value="1"/>
</dbReference>
<dbReference type="Proteomes" id="UP000029453">
    <property type="component" value="Unassembled WGS sequence"/>
</dbReference>
<feature type="domain" description="VWFA" evidence="4">
    <location>
        <begin position="77"/>
        <end position="322"/>
    </location>
</feature>
<feature type="compositionally biased region" description="Pro residues" evidence="2">
    <location>
        <begin position="861"/>
        <end position="872"/>
    </location>
</feature>
<feature type="domain" description="SLH" evidence="5">
    <location>
        <begin position="922"/>
        <end position="979"/>
    </location>
</feature>
<evidence type="ECO:0008006" key="8">
    <source>
        <dbReference type="Google" id="ProtNLM"/>
    </source>
</evidence>
<dbReference type="SUPFAM" id="SSF53300">
    <property type="entry name" value="vWA-like"/>
    <property type="match status" value="1"/>
</dbReference>
<feature type="compositionally biased region" description="Low complexity" evidence="2">
    <location>
        <begin position="844"/>
        <end position="856"/>
    </location>
</feature>
<dbReference type="InterPro" id="IPR049319">
    <property type="entry name" value="GBS104-like_Ig"/>
</dbReference>
<dbReference type="Pfam" id="PF13519">
    <property type="entry name" value="VWA_2"/>
    <property type="match status" value="1"/>
</dbReference>
<accession>M9M401</accession>
<dbReference type="EMBL" id="BALG01000064">
    <property type="protein sequence ID" value="GAC42003.1"/>
    <property type="molecule type" value="Genomic_DNA"/>
</dbReference>
<dbReference type="PROSITE" id="PS50234">
    <property type="entry name" value="VWFA"/>
    <property type="match status" value="1"/>
</dbReference>
<dbReference type="Gene3D" id="3.40.50.410">
    <property type="entry name" value="von Willebrand factor, type A domain"/>
    <property type="match status" value="1"/>
</dbReference>
<dbReference type="InterPro" id="IPR001119">
    <property type="entry name" value="SLH_dom"/>
</dbReference>
<dbReference type="InterPro" id="IPR009459">
    <property type="entry name" value="MucBP_dom"/>
</dbReference>
<keyword evidence="3" id="KW-0732">Signal</keyword>
<protein>
    <recommendedName>
        <fullName evidence="8">VWA domain-containing protein</fullName>
    </recommendedName>
</protein>
<dbReference type="OrthoDB" id="283370at2"/>
<feature type="chain" id="PRO_5004100584" description="VWA domain-containing protein" evidence="3">
    <location>
        <begin position="31"/>
        <end position="1091"/>
    </location>
</feature>
<feature type="signal peptide" evidence="3">
    <location>
        <begin position="1"/>
        <end position="30"/>
    </location>
</feature>
<evidence type="ECO:0000256" key="2">
    <source>
        <dbReference type="SAM" id="MobiDB-lite"/>
    </source>
</evidence>
<evidence type="ECO:0000313" key="7">
    <source>
        <dbReference type="Proteomes" id="UP000029453"/>
    </source>
</evidence>
<reference evidence="6 7" key="1">
    <citation type="submission" date="2012-10" db="EMBL/GenBank/DDBJ databases">
        <title>Draft Genome Sequence of Paenibacillus popilliae ATCC 14706T.</title>
        <authorList>
            <person name="Iiyama K."/>
            <person name="Mori K."/>
            <person name="Mon H."/>
            <person name="Chieda Y."/>
            <person name="Lee J.M."/>
            <person name="Kusakabe T."/>
            <person name="Tashiro K."/>
            <person name="Asano S."/>
            <person name="Yasunaga-Aoki C."/>
            <person name="Shimizu S."/>
        </authorList>
    </citation>
    <scope>NUCLEOTIDE SEQUENCE [LARGE SCALE GENOMIC DNA]</scope>
    <source>
        <strain evidence="6 7">ATCC 14706</strain>
    </source>
</reference>
<proteinExistence type="predicted"/>
<dbReference type="PANTHER" id="PTHR43308:SF5">
    <property type="entry name" value="S-LAYER PROTEIN _ PEPTIDOGLYCAN ENDO-BETA-N-ACETYLGLUCOSAMINIDASE"/>
    <property type="match status" value="1"/>
</dbReference>
<dbReference type="Pfam" id="PF00395">
    <property type="entry name" value="SLH"/>
    <property type="match status" value="3"/>
</dbReference>
<dbReference type="Gene3D" id="2.60.40.2110">
    <property type="match status" value="1"/>
</dbReference>
<dbReference type="SMART" id="SM00327">
    <property type="entry name" value="VWA"/>
    <property type="match status" value="1"/>
</dbReference>
<dbReference type="Pfam" id="PF06458">
    <property type="entry name" value="MucBP"/>
    <property type="match status" value="2"/>
</dbReference>
<feature type="region of interest" description="Disordered" evidence="2">
    <location>
        <begin position="844"/>
        <end position="872"/>
    </location>
</feature>
<name>M9M401_PAEPP</name>
<organism evidence="6 7">
    <name type="scientific">Paenibacillus popilliae ATCC 14706</name>
    <dbReference type="NCBI Taxonomy" id="1212764"/>
    <lineage>
        <taxon>Bacteria</taxon>
        <taxon>Bacillati</taxon>
        <taxon>Bacillota</taxon>
        <taxon>Bacilli</taxon>
        <taxon>Bacillales</taxon>
        <taxon>Paenibacillaceae</taxon>
        <taxon>Paenibacillus</taxon>
    </lineage>
</organism>
<dbReference type="PROSITE" id="PS51272">
    <property type="entry name" value="SLH"/>
    <property type="match status" value="3"/>
</dbReference>
<evidence type="ECO:0000256" key="1">
    <source>
        <dbReference type="ARBA" id="ARBA00022737"/>
    </source>
</evidence>
<evidence type="ECO:0000259" key="5">
    <source>
        <dbReference type="PROSITE" id="PS51272"/>
    </source>
</evidence>
<dbReference type="CDD" id="cd00198">
    <property type="entry name" value="vWFA"/>
    <property type="match status" value="1"/>
</dbReference>
<sequence>MKRRFRLLVTGLCILIVALGTIPDMLSAQAANSGELEWPNPGAVKLTKAANPVEGKPDEWDITLTVEGKNLKSDSSDIVLVIDKSGSMSRSPNQNRLPKAKDAAKKFIDNLLIEGSEIRIAVVSFNTTSEQVSDFKGLDQKTQLKRAIDNIQAQVVEGTNIQAGLHEAQELLKTSSANNRVIVLLSDGEPTYSYKAGKAVPGSWNYNSHNFMLSDFDYGADEIIGSCKYSLRYGRSNSGSDSGYTFCNSYFVNGYEVLDNGIGTISEAKLAGDAGIGIYSIGLDVGNNSIATDTLKEIANKGYYSGSSDSLERIFSELTSKIVFAVENAAVTDPMGDMFDLKLKGSFFGPDDYKASQGEVTLDPQTETLNWNIGNVMEGEPATITYRVKLDHSKNLEPNRLYPTNKTTTMVYTDAKGERTSKDFEVPQVSMGKGSILVKAYKVNAKGKPINSDGQEVERPDLAQELYSRYHEENGSEALEVGKSYSVPAPVVPGYTLKVGGNPTNVNVTLNEPSLFTWLGYSDIPNKLTIVHRSGDRVLERSDAEETPGESIDVSTKNFTEYEFSSIEVSEGSGLSVDNGHVNGIMPGKDVTIAFNYTAQDQGVELRYVDRATGKDFVNGNIVVDSGIGTNIEGDDVVDSGIGTNIEGDDVVDSGIGMNIEGDDVVDSGIGMNIEGDDVVDSGIGMNIEGDDVVDSGIGMNIEGDDVVDNGIGTDSEAKLACDAGYSIGLDGGNNSNATNTLKDEANKGYYSGNSDSLERIFPELTISQYVESSQMLTVKYLEQGTEKKLAAEKKFGGVTGQTIELTAEEVAGYTPMKPSDMYKFIEKEGQDYIFYYTKNSSNPGSGDSSGGSRSSTITPSPKPLLPLPPVPPKLDMENHSNYINGYPDGTVKPENQIAREEIAAIFYRLMENESFTNYMTGQNSFSDVVKKRWSNKYISTMERVGIITGYQDGTFKPGQSITRAEFAAIASRFDKLNNQANDMFADISGHWAEKYIVSAANKGWIKGYPDDTFKPNQYITRAEAMAFINSVLNRKVKAADIHADAKQWPDNKPGKWYYSDVLEATNHHEYSRSEDGYESWDSIQPDQVYP</sequence>
<dbReference type="AlphaFoldDB" id="M9M401"/>
<dbReference type="InterPro" id="IPR051465">
    <property type="entry name" value="Cell_Envelope_Struct_Comp"/>
</dbReference>
<dbReference type="Gene3D" id="3.10.20.320">
    <property type="entry name" value="Putative peptidoglycan bound protein (lpxtg motif)"/>
    <property type="match status" value="1"/>
</dbReference>
<comment type="caution">
    <text evidence="6">The sequence shown here is derived from an EMBL/GenBank/DDBJ whole genome shotgun (WGS) entry which is preliminary data.</text>
</comment>
<dbReference type="RefSeq" id="WP_006285389.1">
    <property type="nucleotide sequence ID" value="NZ_BALG01000064.1"/>
</dbReference>
<feature type="domain" description="SLH" evidence="5">
    <location>
        <begin position="980"/>
        <end position="1043"/>
    </location>
</feature>